<dbReference type="InterPro" id="IPR029016">
    <property type="entry name" value="GAF-like_dom_sf"/>
</dbReference>
<dbReference type="EMBL" id="AP018248">
    <property type="protein sequence ID" value="BAZ01949.1"/>
    <property type="molecule type" value="Genomic_DNA"/>
</dbReference>
<dbReference type="Pfam" id="PF01590">
    <property type="entry name" value="GAF"/>
    <property type="match status" value="1"/>
</dbReference>
<organism evidence="2 3">
    <name type="scientific">Tolypothrix tenuis PCC 7101</name>
    <dbReference type="NCBI Taxonomy" id="231146"/>
    <lineage>
        <taxon>Bacteria</taxon>
        <taxon>Bacillati</taxon>
        <taxon>Cyanobacteriota</taxon>
        <taxon>Cyanophyceae</taxon>
        <taxon>Nostocales</taxon>
        <taxon>Tolypothrichaceae</taxon>
        <taxon>Tolypothrix</taxon>
    </lineage>
</organism>
<feature type="domain" description="GAF" evidence="1">
    <location>
        <begin position="20"/>
        <end position="160"/>
    </location>
</feature>
<dbReference type="InterPro" id="IPR003018">
    <property type="entry name" value="GAF"/>
</dbReference>
<evidence type="ECO:0000313" key="3">
    <source>
        <dbReference type="Proteomes" id="UP000218785"/>
    </source>
</evidence>
<dbReference type="Gene3D" id="3.30.450.40">
    <property type="match status" value="1"/>
</dbReference>
<dbReference type="Proteomes" id="UP000218785">
    <property type="component" value="Chromosome"/>
</dbReference>
<evidence type="ECO:0000259" key="1">
    <source>
        <dbReference type="Pfam" id="PF01590"/>
    </source>
</evidence>
<reference evidence="2 3" key="1">
    <citation type="submission" date="2017-06" db="EMBL/GenBank/DDBJ databases">
        <title>Genome sequencing of cyanobaciteial culture collection at National Institute for Environmental Studies (NIES).</title>
        <authorList>
            <person name="Hirose Y."/>
            <person name="Shimura Y."/>
            <person name="Fujisawa T."/>
            <person name="Nakamura Y."/>
            <person name="Kawachi M."/>
        </authorList>
    </citation>
    <scope>NUCLEOTIDE SEQUENCE [LARGE SCALE GENOMIC DNA]</scope>
    <source>
        <strain evidence="2 3">NIES-37</strain>
    </source>
</reference>
<keyword evidence="3" id="KW-1185">Reference proteome</keyword>
<dbReference type="AlphaFoldDB" id="A0A1Z4N895"/>
<dbReference type="SUPFAM" id="SSF55781">
    <property type="entry name" value="GAF domain-like"/>
    <property type="match status" value="1"/>
</dbReference>
<gene>
    <name evidence="2" type="ORF">NIES37_59560</name>
</gene>
<sequence length="183" mass="20889">MSKLVLPASIQSVLEKSSEPDEIFTAILPIIGEVLQCDRCFLYLRNPQNKFAKVAYCWRRNSEIPDITDSGWRLDPESLPQEDPLFAAALRNAPSVYVEDIETESPEVVNKEFERENFGHRALIHAHLCQNHQLWGILQPCVFGQKRIWSESDRAFVTQLESILTPLAVSYVKTATDYPIVKT</sequence>
<protein>
    <recommendedName>
        <fullName evidence="1">GAF domain-containing protein</fullName>
    </recommendedName>
</protein>
<dbReference type="KEGG" id="ttq:NIES37_59560"/>
<evidence type="ECO:0000313" key="2">
    <source>
        <dbReference type="EMBL" id="BAZ01949.1"/>
    </source>
</evidence>
<accession>A0A1Z4N895</accession>
<proteinExistence type="predicted"/>
<dbReference type="RefSeq" id="WP_096581828.1">
    <property type="nucleotide sequence ID" value="NZ_CAWNJS010000001.1"/>
</dbReference>
<name>A0A1Z4N895_9CYAN</name>